<proteinExistence type="predicted"/>
<sequence length="50" mass="5878">MKKCKYQNGPTEDDIKNLQINNRESQNKNTLNKNSKTNNKAEDVRKARKQ</sequence>
<name>A0AAD7ZZI0_DIPPU</name>
<feature type="compositionally biased region" description="Low complexity" evidence="1">
    <location>
        <begin position="27"/>
        <end position="38"/>
    </location>
</feature>
<feature type="non-terminal residue" evidence="2">
    <location>
        <position position="50"/>
    </location>
</feature>
<keyword evidence="3" id="KW-1185">Reference proteome</keyword>
<dbReference type="Proteomes" id="UP001233999">
    <property type="component" value="Unassembled WGS sequence"/>
</dbReference>
<feature type="compositionally biased region" description="Basic and acidic residues" evidence="1">
    <location>
        <begin position="39"/>
        <end position="50"/>
    </location>
</feature>
<reference evidence="2" key="2">
    <citation type="submission" date="2023-05" db="EMBL/GenBank/DDBJ databases">
        <authorList>
            <person name="Fouks B."/>
        </authorList>
    </citation>
    <scope>NUCLEOTIDE SEQUENCE</scope>
    <source>
        <strain evidence="2">Stay&amp;Tobe</strain>
        <tissue evidence="2">Testes</tissue>
    </source>
</reference>
<dbReference type="EMBL" id="JASPKZ010005320">
    <property type="protein sequence ID" value="KAJ9588653.1"/>
    <property type="molecule type" value="Genomic_DNA"/>
</dbReference>
<accession>A0AAD7ZZI0</accession>
<protein>
    <submittedName>
        <fullName evidence="2">Uncharacterized protein</fullName>
    </submittedName>
</protein>
<feature type="region of interest" description="Disordered" evidence="1">
    <location>
        <begin position="1"/>
        <end position="50"/>
    </location>
</feature>
<evidence type="ECO:0000313" key="3">
    <source>
        <dbReference type="Proteomes" id="UP001233999"/>
    </source>
</evidence>
<evidence type="ECO:0000256" key="1">
    <source>
        <dbReference type="SAM" id="MobiDB-lite"/>
    </source>
</evidence>
<gene>
    <name evidence="2" type="ORF">L9F63_018042</name>
</gene>
<comment type="caution">
    <text evidence="2">The sequence shown here is derived from an EMBL/GenBank/DDBJ whole genome shotgun (WGS) entry which is preliminary data.</text>
</comment>
<feature type="non-terminal residue" evidence="2">
    <location>
        <position position="1"/>
    </location>
</feature>
<evidence type="ECO:0000313" key="2">
    <source>
        <dbReference type="EMBL" id="KAJ9588653.1"/>
    </source>
</evidence>
<reference evidence="2" key="1">
    <citation type="journal article" date="2023" name="IScience">
        <title>Live-bearing cockroach genome reveals convergent evolutionary mechanisms linked to viviparity in insects and beyond.</title>
        <authorList>
            <person name="Fouks B."/>
            <person name="Harrison M.C."/>
            <person name="Mikhailova A.A."/>
            <person name="Marchal E."/>
            <person name="English S."/>
            <person name="Carruthers M."/>
            <person name="Jennings E.C."/>
            <person name="Chiamaka E.L."/>
            <person name="Frigard R.A."/>
            <person name="Pippel M."/>
            <person name="Attardo G.M."/>
            <person name="Benoit J.B."/>
            <person name="Bornberg-Bauer E."/>
            <person name="Tobe S.S."/>
        </authorList>
    </citation>
    <scope>NUCLEOTIDE SEQUENCE</scope>
    <source>
        <strain evidence="2">Stay&amp;Tobe</strain>
    </source>
</reference>
<organism evidence="2 3">
    <name type="scientific">Diploptera punctata</name>
    <name type="common">Pacific beetle cockroach</name>
    <dbReference type="NCBI Taxonomy" id="6984"/>
    <lineage>
        <taxon>Eukaryota</taxon>
        <taxon>Metazoa</taxon>
        <taxon>Ecdysozoa</taxon>
        <taxon>Arthropoda</taxon>
        <taxon>Hexapoda</taxon>
        <taxon>Insecta</taxon>
        <taxon>Pterygota</taxon>
        <taxon>Neoptera</taxon>
        <taxon>Polyneoptera</taxon>
        <taxon>Dictyoptera</taxon>
        <taxon>Blattodea</taxon>
        <taxon>Blaberoidea</taxon>
        <taxon>Blaberidae</taxon>
        <taxon>Diplopterinae</taxon>
        <taxon>Diploptera</taxon>
    </lineage>
</organism>
<dbReference type="AlphaFoldDB" id="A0AAD7ZZI0"/>